<keyword evidence="4" id="KW-1185">Reference proteome</keyword>
<dbReference type="Proteomes" id="UP001174934">
    <property type="component" value="Unassembled WGS sequence"/>
</dbReference>
<dbReference type="GO" id="GO:0009251">
    <property type="term" value="P:glucan catabolic process"/>
    <property type="evidence" value="ECO:0007669"/>
    <property type="project" value="TreeGrafter"/>
</dbReference>
<dbReference type="InterPro" id="IPR050546">
    <property type="entry name" value="Glycosyl_Hydrlase_16"/>
</dbReference>
<evidence type="ECO:0000259" key="2">
    <source>
        <dbReference type="PROSITE" id="PS51762"/>
    </source>
</evidence>
<proteinExistence type="predicted"/>
<protein>
    <submittedName>
        <fullName evidence="3">Concanavalin A-like lectin/glucanase domain-containing protein</fullName>
    </submittedName>
</protein>
<evidence type="ECO:0000256" key="1">
    <source>
        <dbReference type="SAM" id="SignalP"/>
    </source>
</evidence>
<dbReference type="GO" id="GO:0004553">
    <property type="term" value="F:hydrolase activity, hydrolyzing O-glycosyl compounds"/>
    <property type="evidence" value="ECO:0007669"/>
    <property type="project" value="InterPro"/>
</dbReference>
<dbReference type="Pfam" id="PF26113">
    <property type="entry name" value="GH16_XgeA"/>
    <property type="match status" value="1"/>
</dbReference>
<dbReference type="CDD" id="cd02181">
    <property type="entry name" value="GH16_fungal_Lam16A_glucanase"/>
    <property type="match status" value="1"/>
</dbReference>
<comment type="caution">
    <text evidence="3">The sequence shown here is derived from an EMBL/GenBank/DDBJ whole genome shotgun (WGS) entry which is preliminary data.</text>
</comment>
<keyword evidence="1" id="KW-0732">Signal</keyword>
<reference evidence="3" key="1">
    <citation type="submission" date="2023-06" db="EMBL/GenBank/DDBJ databases">
        <title>Genome-scale phylogeny and comparative genomics of the fungal order Sordariales.</title>
        <authorList>
            <consortium name="Lawrence Berkeley National Laboratory"/>
            <person name="Hensen N."/>
            <person name="Bonometti L."/>
            <person name="Westerberg I."/>
            <person name="Brannstrom I.O."/>
            <person name="Guillou S."/>
            <person name="Cros-Aarteil S."/>
            <person name="Calhoun S."/>
            <person name="Haridas S."/>
            <person name="Kuo A."/>
            <person name="Mondo S."/>
            <person name="Pangilinan J."/>
            <person name="Riley R."/>
            <person name="LaButti K."/>
            <person name="Andreopoulos B."/>
            <person name="Lipzen A."/>
            <person name="Chen C."/>
            <person name="Yanf M."/>
            <person name="Daum C."/>
            <person name="Ng V."/>
            <person name="Clum A."/>
            <person name="Steindorff A."/>
            <person name="Ohm R."/>
            <person name="Martin F."/>
            <person name="Silar P."/>
            <person name="Natvig D."/>
            <person name="Lalanne C."/>
            <person name="Gautier V."/>
            <person name="Ament-velasquez S.L."/>
            <person name="Kruys A."/>
            <person name="Hutchinson M.I."/>
            <person name="Powell A.J."/>
            <person name="Barry K."/>
            <person name="Miller A.N."/>
            <person name="Grigoriev I.V."/>
            <person name="Debuchy R."/>
            <person name="Gladieux P."/>
            <person name="Thoren M.H."/>
            <person name="Johannesson H."/>
        </authorList>
    </citation>
    <scope>NUCLEOTIDE SEQUENCE</scope>
    <source>
        <strain evidence="3">SMH3391-2</strain>
    </source>
</reference>
<organism evidence="3 4">
    <name type="scientific">Bombardia bombarda</name>
    <dbReference type="NCBI Taxonomy" id="252184"/>
    <lineage>
        <taxon>Eukaryota</taxon>
        <taxon>Fungi</taxon>
        <taxon>Dikarya</taxon>
        <taxon>Ascomycota</taxon>
        <taxon>Pezizomycotina</taxon>
        <taxon>Sordariomycetes</taxon>
        <taxon>Sordariomycetidae</taxon>
        <taxon>Sordariales</taxon>
        <taxon>Lasiosphaeriaceae</taxon>
        <taxon>Bombardia</taxon>
    </lineage>
</organism>
<dbReference type="SUPFAM" id="SSF49899">
    <property type="entry name" value="Concanavalin A-like lectins/glucanases"/>
    <property type="match status" value="1"/>
</dbReference>
<evidence type="ECO:0000313" key="4">
    <source>
        <dbReference type="Proteomes" id="UP001174934"/>
    </source>
</evidence>
<gene>
    <name evidence="3" type="ORF">B0T17DRAFT_343060</name>
</gene>
<dbReference type="InterPro" id="IPR000757">
    <property type="entry name" value="Beta-glucanase-like"/>
</dbReference>
<feature type="chain" id="PRO_5041341324" evidence="1">
    <location>
        <begin position="26"/>
        <end position="353"/>
    </location>
</feature>
<name>A0AA40BYP2_9PEZI</name>
<dbReference type="EMBL" id="JAULSR010000005">
    <property type="protein sequence ID" value="KAK0618562.1"/>
    <property type="molecule type" value="Genomic_DNA"/>
</dbReference>
<feature type="domain" description="GH16" evidence="2">
    <location>
        <begin position="29"/>
        <end position="338"/>
    </location>
</feature>
<dbReference type="PANTHER" id="PTHR10963">
    <property type="entry name" value="GLYCOSYL HYDROLASE-RELATED"/>
    <property type="match status" value="1"/>
</dbReference>
<dbReference type="Gene3D" id="2.60.120.200">
    <property type="match status" value="1"/>
</dbReference>
<sequence>MVYRQTPARLLAVALVSSTAMMAQAASQYTLVDNFNASNFFNEFTFFSEADPTSGYVVYLDAATANQRSLAGYSEGGIFLGVDYENVTDISVAGRASIRVESKKMYNRGLFVADIAHMPAGVTDDDSCGLWPAYWTKGPKWLDDGEIDIIEGINNMSENAVTLHTQAPCVLDNTGAVDTTFVKRPDCSGGVGCLAQSKSDNNYGARFNAAGGGIYVHEWTDDAITAWFFSHSQPIPDSLSGSPNSSSSTLTLDTTNFGTPLAKFSSSQDCSMKGKFNNHNIVFNTDFCGGWAGVDWHLYPPCLQRAKTCEEWVANNPSYFETAYWLINSVKVYQPVDAPAAKREDKHTLHFTA</sequence>
<dbReference type="AlphaFoldDB" id="A0AA40BYP2"/>
<dbReference type="InterPro" id="IPR013320">
    <property type="entry name" value="ConA-like_dom_sf"/>
</dbReference>
<feature type="signal peptide" evidence="1">
    <location>
        <begin position="1"/>
        <end position="25"/>
    </location>
</feature>
<accession>A0AA40BYP2</accession>
<evidence type="ECO:0000313" key="3">
    <source>
        <dbReference type="EMBL" id="KAK0618562.1"/>
    </source>
</evidence>
<dbReference type="PROSITE" id="PS51762">
    <property type="entry name" value="GH16_2"/>
    <property type="match status" value="1"/>
</dbReference>
<dbReference type="PANTHER" id="PTHR10963:SF24">
    <property type="entry name" value="GLYCOSIDASE C21B10.07-RELATED"/>
    <property type="match status" value="1"/>
</dbReference>